<dbReference type="FunFam" id="1.20.58.70:FF:000004">
    <property type="entry name" value="Syntaxin-22 like"/>
    <property type="match status" value="1"/>
</dbReference>
<dbReference type="GO" id="GO:0006906">
    <property type="term" value="P:vesicle fusion"/>
    <property type="evidence" value="ECO:0007669"/>
    <property type="project" value="TreeGrafter"/>
</dbReference>
<dbReference type="SMART" id="SM00503">
    <property type="entry name" value="SynN"/>
    <property type="match status" value="1"/>
</dbReference>
<dbReference type="InterPro" id="IPR045242">
    <property type="entry name" value="Syntaxin"/>
</dbReference>
<keyword evidence="4" id="KW-0812">Transmembrane</keyword>
<proteinExistence type="inferred from homology"/>
<evidence type="ECO:0000313" key="12">
    <source>
        <dbReference type="Proteomes" id="UP000467840"/>
    </source>
</evidence>
<dbReference type="PROSITE" id="PS50192">
    <property type="entry name" value="T_SNARE"/>
    <property type="match status" value="1"/>
</dbReference>
<feature type="compositionally biased region" description="Low complexity" evidence="9">
    <location>
        <begin position="110"/>
        <end position="125"/>
    </location>
</feature>
<keyword evidence="5" id="KW-0653">Protein transport</keyword>
<comment type="caution">
    <text evidence="11">The sequence shown here is derived from an EMBL/GenBank/DDBJ whole genome shotgun (WGS) entry which is preliminary data.</text>
</comment>
<dbReference type="GO" id="GO:0005484">
    <property type="term" value="F:SNAP receptor activity"/>
    <property type="evidence" value="ECO:0007669"/>
    <property type="project" value="TreeGrafter"/>
</dbReference>
<comment type="subcellular location">
    <subcellularLocation>
        <location evidence="1">Membrane</location>
        <topology evidence="1">Single-pass type IV membrane protein</topology>
    </subcellularLocation>
</comment>
<dbReference type="CDD" id="cd15840">
    <property type="entry name" value="SNARE_Qa"/>
    <property type="match status" value="1"/>
</dbReference>
<keyword evidence="6" id="KW-0007">Acetylation</keyword>
<evidence type="ECO:0000256" key="7">
    <source>
        <dbReference type="ARBA" id="ARBA00023054"/>
    </source>
</evidence>
<evidence type="ECO:0000256" key="9">
    <source>
        <dbReference type="SAM" id="MobiDB-lite"/>
    </source>
</evidence>
<dbReference type="GO" id="GO:0031201">
    <property type="term" value="C:SNARE complex"/>
    <property type="evidence" value="ECO:0007669"/>
    <property type="project" value="TreeGrafter"/>
</dbReference>
<keyword evidence="12" id="KW-1185">Reference proteome</keyword>
<protein>
    <recommendedName>
        <fullName evidence="10">t-SNARE coiled-coil homology domain-containing protein</fullName>
    </recommendedName>
</protein>
<keyword evidence="8" id="KW-0472">Membrane</keyword>
<keyword evidence="7" id="KW-0175">Coiled coil</keyword>
<dbReference type="Pfam" id="PF05739">
    <property type="entry name" value="SNARE"/>
    <property type="match status" value="1"/>
</dbReference>
<dbReference type="SUPFAM" id="SSF47661">
    <property type="entry name" value="t-snare proteins"/>
    <property type="match status" value="1"/>
</dbReference>
<dbReference type="EMBL" id="JAAGAX010000002">
    <property type="protein sequence ID" value="KAF2322993.1"/>
    <property type="molecule type" value="Genomic_DNA"/>
</dbReference>
<name>A0A6A6NDQ3_HEVBR</name>
<dbReference type="GO" id="GO:0006886">
    <property type="term" value="P:intracellular protein transport"/>
    <property type="evidence" value="ECO:0007669"/>
    <property type="project" value="TreeGrafter"/>
</dbReference>
<evidence type="ECO:0000256" key="6">
    <source>
        <dbReference type="ARBA" id="ARBA00022990"/>
    </source>
</evidence>
<dbReference type="GO" id="GO:0000149">
    <property type="term" value="F:SNARE binding"/>
    <property type="evidence" value="ECO:0007669"/>
    <property type="project" value="TreeGrafter"/>
</dbReference>
<sequence>MSRSPSQAVAAGVFQINTAVAGFRRLVDAIGTAKDTPEHRRKLHNTRQRILQLVKDTSAKLKSVSESDHDINVNPSKKIEDAKLARDFQTTLQEFQKVQKLASELESTYSPSLPASSLTAASGSGEYVAPSMDQDTQPFLGTEKGIREIQEQIGQVNDIFKDLAVLVHEQGVVIDDIHSNIESSADATNQAKVQLARASKSVKSRSSWTMELEKIIQGMVKIIEIWEKKIENSEKSVQEEKKFQGFEPKLNAQVQEIVNSWSNGSEKGLLSQTRETMDFDVKEEIDVLDDAPPPLHDDERNLFRNFNLNIQSNNVLEMILTMQIVRIIRVLRMGTMEVNWDYQFKEERPMKAKLETNQKPMFISQSQRLFQN</sequence>
<dbReference type="Proteomes" id="UP000467840">
    <property type="component" value="Chromosome 11"/>
</dbReference>
<organism evidence="11 12">
    <name type="scientific">Hevea brasiliensis</name>
    <name type="common">Para rubber tree</name>
    <name type="synonym">Siphonia brasiliensis</name>
    <dbReference type="NCBI Taxonomy" id="3981"/>
    <lineage>
        <taxon>Eukaryota</taxon>
        <taxon>Viridiplantae</taxon>
        <taxon>Streptophyta</taxon>
        <taxon>Embryophyta</taxon>
        <taxon>Tracheophyta</taxon>
        <taxon>Spermatophyta</taxon>
        <taxon>Magnoliopsida</taxon>
        <taxon>eudicotyledons</taxon>
        <taxon>Gunneridae</taxon>
        <taxon>Pentapetalae</taxon>
        <taxon>rosids</taxon>
        <taxon>fabids</taxon>
        <taxon>Malpighiales</taxon>
        <taxon>Euphorbiaceae</taxon>
        <taxon>Crotonoideae</taxon>
        <taxon>Micrandreae</taxon>
        <taxon>Hevea</taxon>
    </lineage>
</organism>
<feature type="region of interest" description="Disordered" evidence="9">
    <location>
        <begin position="110"/>
        <end position="134"/>
    </location>
</feature>
<accession>A0A6A6NDQ3</accession>
<dbReference type="InterPro" id="IPR006011">
    <property type="entry name" value="Syntaxin_N"/>
</dbReference>
<keyword evidence="3" id="KW-0813">Transport</keyword>
<feature type="domain" description="T-SNARE coiled-coil homology" evidence="10">
    <location>
        <begin position="144"/>
        <end position="198"/>
    </location>
</feature>
<dbReference type="GO" id="GO:0048278">
    <property type="term" value="P:vesicle docking"/>
    <property type="evidence" value="ECO:0007669"/>
    <property type="project" value="TreeGrafter"/>
</dbReference>
<evidence type="ECO:0000313" key="11">
    <source>
        <dbReference type="EMBL" id="KAF2322993.1"/>
    </source>
</evidence>
<dbReference type="GO" id="GO:0012505">
    <property type="term" value="C:endomembrane system"/>
    <property type="evidence" value="ECO:0007669"/>
    <property type="project" value="TreeGrafter"/>
</dbReference>
<dbReference type="PANTHER" id="PTHR19957:SF267">
    <property type="entry name" value="SYNTAXIN-22-LIKE"/>
    <property type="match status" value="1"/>
</dbReference>
<evidence type="ECO:0000259" key="10">
    <source>
        <dbReference type="PROSITE" id="PS50192"/>
    </source>
</evidence>
<evidence type="ECO:0000256" key="8">
    <source>
        <dbReference type="ARBA" id="ARBA00023136"/>
    </source>
</evidence>
<dbReference type="SMART" id="SM00397">
    <property type="entry name" value="t_SNARE"/>
    <property type="match status" value="1"/>
</dbReference>
<dbReference type="Gene3D" id="1.20.5.110">
    <property type="match status" value="1"/>
</dbReference>
<dbReference type="Pfam" id="PF14523">
    <property type="entry name" value="Syntaxin_2"/>
    <property type="match status" value="1"/>
</dbReference>
<reference evidence="11 12" key="1">
    <citation type="journal article" date="2020" name="Mol. Plant">
        <title>The Chromosome-Based Rubber Tree Genome Provides New Insights into Spurge Genome Evolution and Rubber Biosynthesis.</title>
        <authorList>
            <person name="Liu J."/>
            <person name="Shi C."/>
            <person name="Shi C.C."/>
            <person name="Li W."/>
            <person name="Zhang Q.J."/>
            <person name="Zhang Y."/>
            <person name="Li K."/>
            <person name="Lu H.F."/>
            <person name="Shi C."/>
            <person name="Zhu S.T."/>
            <person name="Xiao Z.Y."/>
            <person name="Nan H."/>
            <person name="Yue Y."/>
            <person name="Zhu X.G."/>
            <person name="Wu Y."/>
            <person name="Hong X.N."/>
            <person name="Fan G.Y."/>
            <person name="Tong Y."/>
            <person name="Zhang D."/>
            <person name="Mao C.L."/>
            <person name="Liu Y.L."/>
            <person name="Hao S.J."/>
            <person name="Liu W.Q."/>
            <person name="Lv M.Q."/>
            <person name="Zhang H.B."/>
            <person name="Liu Y."/>
            <person name="Hu-Tang G.R."/>
            <person name="Wang J.P."/>
            <person name="Wang J.H."/>
            <person name="Sun Y.H."/>
            <person name="Ni S.B."/>
            <person name="Chen W.B."/>
            <person name="Zhang X.C."/>
            <person name="Jiao Y.N."/>
            <person name="Eichler E.E."/>
            <person name="Li G.H."/>
            <person name="Liu X."/>
            <person name="Gao L.Z."/>
        </authorList>
    </citation>
    <scope>NUCLEOTIDE SEQUENCE [LARGE SCALE GENOMIC DNA]</scope>
    <source>
        <strain evidence="12">cv. GT1</strain>
        <tissue evidence="11">Leaf</tissue>
    </source>
</reference>
<evidence type="ECO:0000256" key="3">
    <source>
        <dbReference type="ARBA" id="ARBA00022448"/>
    </source>
</evidence>
<dbReference type="PANTHER" id="PTHR19957">
    <property type="entry name" value="SYNTAXIN"/>
    <property type="match status" value="1"/>
</dbReference>
<evidence type="ECO:0000256" key="4">
    <source>
        <dbReference type="ARBA" id="ARBA00022692"/>
    </source>
</evidence>
<evidence type="ECO:0000256" key="1">
    <source>
        <dbReference type="ARBA" id="ARBA00004211"/>
    </source>
</evidence>
<evidence type="ECO:0000256" key="2">
    <source>
        <dbReference type="ARBA" id="ARBA00009063"/>
    </source>
</evidence>
<dbReference type="InterPro" id="IPR000727">
    <property type="entry name" value="T_SNARE_dom"/>
</dbReference>
<comment type="similarity">
    <text evidence="2">Belongs to the syntaxin family.</text>
</comment>
<dbReference type="Gene3D" id="1.20.58.70">
    <property type="match status" value="1"/>
</dbReference>
<evidence type="ECO:0000256" key="5">
    <source>
        <dbReference type="ARBA" id="ARBA00022927"/>
    </source>
</evidence>
<gene>
    <name evidence="11" type="ORF">GH714_032677</name>
</gene>
<dbReference type="AlphaFoldDB" id="A0A6A6NDQ3"/>
<dbReference type="InterPro" id="IPR010989">
    <property type="entry name" value="SNARE"/>
</dbReference>